<feature type="domain" description="GS catalytic" evidence="9">
    <location>
        <begin position="138"/>
        <end position="479"/>
    </location>
</feature>
<dbReference type="PROSITE" id="PS51986">
    <property type="entry name" value="GS_BETA_GRASP"/>
    <property type="match status" value="1"/>
</dbReference>
<proteinExistence type="inferred from homology"/>
<feature type="domain" description="GS beta-grasp" evidence="8">
    <location>
        <begin position="46"/>
        <end position="128"/>
    </location>
</feature>
<evidence type="ECO:0000313" key="10">
    <source>
        <dbReference type="EMBL" id="KAK7238964.1"/>
    </source>
</evidence>
<evidence type="ECO:0000256" key="6">
    <source>
        <dbReference type="PROSITE-ProRule" id="PRU01330"/>
    </source>
</evidence>
<evidence type="ECO:0000313" key="11">
    <source>
        <dbReference type="Proteomes" id="UP001363151"/>
    </source>
</evidence>
<keyword evidence="2" id="KW-0436">Ligase</keyword>
<dbReference type="Gene3D" id="3.30.590.10">
    <property type="entry name" value="Glutamine synthetase/guanido kinase, catalytic domain"/>
    <property type="match status" value="1"/>
</dbReference>
<evidence type="ECO:0000256" key="5">
    <source>
        <dbReference type="ARBA" id="ARBA00022842"/>
    </source>
</evidence>
<dbReference type="PANTHER" id="PTHR43785">
    <property type="entry name" value="GAMMA-GLUTAMYLPUTRESCINE SYNTHETASE"/>
    <property type="match status" value="1"/>
</dbReference>
<dbReference type="InterPro" id="IPR008147">
    <property type="entry name" value="Gln_synt_N"/>
</dbReference>
<dbReference type="EMBL" id="JBBJCI010000227">
    <property type="protein sequence ID" value="KAK7238964.1"/>
    <property type="molecule type" value="Genomic_DNA"/>
</dbReference>
<dbReference type="Proteomes" id="UP001363151">
    <property type="component" value="Unassembled WGS sequence"/>
</dbReference>
<dbReference type="InterPro" id="IPR017536">
    <property type="entry name" value="Glutamine_synthetase_typeIII"/>
</dbReference>
<reference evidence="10 11" key="1">
    <citation type="submission" date="2024-03" db="EMBL/GenBank/DDBJ databases">
        <title>Aureococcus anophagefferens CCMP1851 and Kratosvirus quantuckense: Draft genome of a second virus-susceptible host strain in the model system.</title>
        <authorList>
            <person name="Chase E."/>
            <person name="Truchon A.R."/>
            <person name="Schepens W."/>
            <person name="Wilhelm S.W."/>
        </authorList>
    </citation>
    <scope>NUCLEOTIDE SEQUENCE [LARGE SCALE GENOMIC DNA]</scope>
    <source>
        <strain evidence="10 11">CCMP1851</strain>
    </source>
</reference>
<dbReference type="PROSITE" id="PS00181">
    <property type="entry name" value="GLNA_ATP"/>
    <property type="match status" value="1"/>
</dbReference>
<dbReference type="Pfam" id="PF00120">
    <property type="entry name" value="Gln-synt_C"/>
    <property type="match status" value="1"/>
</dbReference>
<evidence type="ECO:0000256" key="3">
    <source>
        <dbReference type="ARBA" id="ARBA00022741"/>
    </source>
</evidence>
<sequence length="479" mass="50749">MAILLRQGLRASKHATVSARALSVVPFDEAKQIAAAKEIDDRGRACGLKFYQCSWVDLFGVQRSKLVPAARIGEIASGGAGFAGFAAHLDMDPTTGDLLAMPDAATLAPLPWRPEVGWLACDLVHEGAELAPALAHGPRNVLRSVLAKLEDRGLALKTGVECEFFLLGGEGPPAVADALDTQGKPCYDAHALMRRFDFIGELCEHMEALGWGPYQADHEDANGQFEINWDFDDALATADRVVFFKYMVRSLAEARGLRATFMPKPFAHLTGSGCHAHCSLHDASTGANVSGGGAGPHGLSPAASSFVAGVLESVRGVAALTNPTVNSYKRLGARSTASGATWSPNAATWAGNNRTALVRVPDDRRFELRLADMSCNPYLSAAAVAAAGLDGLEREMVLPPPSDLNLFDAADPAARAAVAAATPLPSELRDALDALDGDAGLRAGLGDAFVDSYLKLRRAHWADYAATLSPFEFDHYLDC</sequence>
<protein>
    <submittedName>
        <fullName evidence="10">Glutamine synthetase</fullName>
    </submittedName>
</protein>
<evidence type="ECO:0000256" key="1">
    <source>
        <dbReference type="ARBA" id="ARBA00001946"/>
    </source>
</evidence>
<dbReference type="SUPFAM" id="SSF55931">
    <property type="entry name" value="Glutamine synthetase/guanido kinase"/>
    <property type="match status" value="1"/>
</dbReference>
<comment type="caution">
    <text evidence="10">The sequence shown here is derived from an EMBL/GenBank/DDBJ whole genome shotgun (WGS) entry which is preliminary data.</text>
</comment>
<dbReference type="PANTHER" id="PTHR43785:SF12">
    <property type="entry name" value="TYPE-1 GLUTAMINE SYNTHETASE 2"/>
    <property type="match status" value="1"/>
</dbReference>
<keyword evidence="4" id="KW-0067">ATP-binding</keyword>
<evidence type="ECO:0000256" key="7">
    <source>
        <dbReference type="RuleBase" id="RU000384"/>
    </source>
</evidence>
<organism evidence="10 11">
    <name type="scientific">Aureococcus anophagefferens</name>
    <name type="common">Harmful bloom alga</name>
    <dbReference type="NCBI Taxonomy" id="44056"/>
    <lineage>
        <taxon>Eukaryota</taxon>
        <taxon>Sar</taxon>
        <taxon>Stramenopiles</taxon>
        <taxon>Ochrophyta</taxon>
        <taxon>Pelagophyceae</taxon>
        <taxon>Pelagomonadales</taxon>
        <taxon>Pelagomonadaceae</taxon>
        <taxon>Aureococcus</taxon>
    </lineage>
</organism>
<gene>
    <name evidence="10" type="ORF">SO694_000263106</name>
</gene>
<dbReference type="SMART" id="SM01230">
    <property type="entry name" value="Gln-synt_C"/>
    <property type="match status" value="1"/>
</dbReference>
<dbReference type="InterPro" id="IPR008146">
    <property type="entry name" value="Gln_synth_cat_dom"/>
</dbReference>
<evidence type="ECO:0000259" key="9">
    <source>
        <dbReference type="PROSITE" id="PS51987"/>
    </source>
</evidence>
<dbReference type="NCBIfam" id="TIGR03105">
    <property type="entry name" value="gln_synth_III"/>
    <property type="match status" value="1"/>
</dbReference>
<evidence type="ECO:0000259" key="8">
    <source>
        <dbReference type="PROSITE" id="PS51986"/>
    </source>
</evidence>
<accession>A0ABR1FUF9</accession>
<dbReference type="PROSITE" id="PS51987">
    <property type="entry name" value="GS_CATALYTIC"/>
    <property type="match status" value="1"/>
</dbReference>
<keyword evidence="11" id="KW-1185">Reference proteome</keyword>
<dbReference type="SUPFAM" id="SSF54368">
    <property type="entry name" value="Glutamine synthetase, N-terminal domain"/>
    <property type="match status" value="1"/>
</dbReference>
<name>A0ABR1FUF9_AURAN</name>
<dbReference type="Gene3D" id="3.10.20.70">
    <property type="entry name" value="Glutamine synthetase, N-terminal domain"/>
    <property type="match status" value="1"/>
</dbReference>
<dbReference type="InterPro" id="IPR036651">
    <property type="entry name" value="Gln_synt_N_sf"/>
</dbReference>
<evidence type="ECO:0000256" key="4">
    <source>
        <dbReference type="ARBA" id="ARBA00022840"/>
    </source>
</evidence>
<comment type="cofactor">
    <cofactor evidence="1">
        <name>Mg(2+)</name>
        <dbReference type="ChEBI" id="CHEBI:18420"/>
    </cofactor>
</comment>
<dbReference type="InterPro" id="IPR014746">
    <property type="entry name" value="Gln_synth/guanido_kin_cat_dom"/>
</dbReference>
<keyword evidence="5" id="KW-0460">Magnesium</keyword>
<dbReference type="InterPro" id="IPR027303">
    <property type="entry name" value="Gln_synth_gly_rich_site"/>
</dbReference>
<keyword evidence="3" id="KW-0547">Nucleotide-binding</keyword>
<evidence type="ECO:0000256" key="2">
    <source>
        <dbReference type="ARBA" id="ARBA00022598"/>
    </source>
</evidence>
<comment type="similarity">
    <text evidence="6 7">Belongs to the glutamine synthetase family.</text>
</comment>